<name>A0A369TNQ8_9RHOB</name>
<proteinExistence type="predicted"/>
<dbReference type="Proteomes" id="UP000253977">
    <property type="component" value="Unassembled WGS sequence"/>
</dbReference>
<comment type="caution">
    <text evidence="3">The sequence shown here is derived from an EMBL/GenBank/DDBJ whole genome shotgun (WGS) entry which is preliminary data.</text>
</comment>
<keyword evidence="1" id="KW-0732">Signal</keyword>
<dbReference type="InterPro" id="IPR016047">
    <property type="entry name" value="M23ase_b-sheet_dom"/>
</dbReference>
<dbReference type="EMBL" id="QPMK01000007">
    <property type="protein sequence ID" value="RDD66085.1"/>
    <property type="molecule type" value="Genomic_DNA"/>
</dbReference>
<sequence length="320" mass="34066">MRHGWLAALAMTSAAPTAAEVPFLALPLDCTLGETCFIEDYVDADPTFAQHDYTCGLKSRDGHQGTDIALLSQNEIDRGVTVRAAAAGTVQAVRDGVADEPYTAEVAARIKGQECGNAVRIAHGNGYQTLYCHLKRGSLSVTRGERVEAGAPLGQVGMSGQSNFAHLHFTLLRDAETIDPFNAGASQTCGADSGSLWLETPDYARAGLFTAGFSTSVPRLTHVQSGAARRETARPDHDIVLYGFAFHSEDGDQMAFSASGPEGEIFSQTQTIEDGMAQLFRASGRRAPDGGWPAGGYTGHVTLLRDGVILARRHATIRVE</sequence>
<evidence type="ECO:0000256" key="1">
    <source>
        <dbReference type="SAM" id="SignalP"/>
    </source>
</evidence>
<dbReference type="PANTHER" id="PTHR21666:SF270">
    <property type="entry name" value="MUREIN HYDROLASE ACTIVATOR ENVC"/>
    <property type="match status" value="1"/>
</dbReference>
<dbReference type="SUPFAM" id="SSF51261">
    <property type="entry name" value="Duplicated hybrid motif"/>
    <property type="match status" value="1"/>
</dbReference>
<gene>
    <name evidence="3" type="ORF">DU478_11310</name>
</gene>
<dbReference type="InterPro" id="IPR050570">
    <property type="entry name" value="Cell_wall_metabolism_enzyme"/>
</dbReference>
<dbReference type="Gene3D" id="2.70.70.10">
    <property type="entry name" value="Glucose Permease (Domain IIA)"/>
    <property type="match status" value="1"/>
</dbReference>
<dbReference type="OrthoDB" id="5489603at2"/>
<dbReference type="PANTHER" id="PTHR21666">
    <property type="entry name" value="PEPTIDASE-RELATED"/>
    <property type="match status" value="1"/>
</dbReference>
<protein>
    <submittedName>
        <fullName evidence="3">M23 family peptidase</fullName>
    </submittedName>
</protein>
<dbReference type="InterPro" id="IPR011055">
    <property type="entry name" value="Dup_hybrid_motif"/>
</dbReference>
<dbReference type="AlphaFoldDB" id="A0A369TNQ8"/>
<dbReference type="GO" id="GO:0004222">
    <property type="term" value="F:metalloendopeptidase activity"/>
    <property type="evidence" value="ECO:0007669"/>
    <property type="project" value="TreeGrafter"/>
</dbReference>
<accession>A0A369TNQ8</accession>
<feature type="signal peptide" evidence="1">
    <location>
        <begin position="1"/>
        <end position="19"/>
    </location>
</feature>
<feature type="domain" description="M23ase beta-sheet core" evidence="2">
    <location>
        <begin position="77"/>
        <end position="180"/>
    </location>
</feature>
<dbReference type="CDD" id="cd12797">
    <property type="entry name" value="M23_peptidase"/>
    <property type="match status" value="1"/>
</dbReference>
<evidence type="ECO:0000313" key="3">
    <source>
        <dbReference type="EMBL" id="RDD66085.1"/>
    </source>
</evidence>
<evidence type="ECO:0000313" key="4">
    <source>
        <dbReference type="Proteomes" id="UP000253977"/>
    </source>
</evidence>
<organism evidence="3 4">
    <name type="scientific">Thalassococcus profundi</name>
    <dbReference type="NCBI Taxonomy" id="2282382"/>
    <lineage>
        <taxon>Bacteria</taxon>
        <taxon>Pseudomonadati</taxon>
        <taxon>Pseudomonadota</taxon>
        <taxon>Alphaproteobacteria</taxon>
        <taxon>Rhodobacterales</taxon>
        <taxon>Roseobacteraceae</taxon>
        <taxon>Thalassococcus</taxon>
    </lineage>
</organism>
<feature type="chain" id="PRO_5016925975" evidence="1">
    <location>
        <begin position="20"/>
        <end position="320"/>
    </location>
</feature>
<dbReference type="Pfam" id="PF01551">
    <property type="entry name" value="Peptidase_M23"/>
    <property type="match status" value="1"/>
</dbReference>
<keyword evidence="4" id="KW-1185">Reference proteome</keyword>
<evidence type="ECO:0000259" key="2">
    <source>
        <dbReference type="Pfam" id="PF01551"/>
    </source>
</evidence>
<reference evidence="3 4" key="1">
    <citation type="submission" date="2018-07" db="EMBL/GenBank/DDBJ databases">
        <title>Thalassococcus profundi sp. nov., a marine bacterium isolated from deep seawater of Okinawa Trough.</title>
        <authorList>
            <person name="Yu M."/>
        </authorList>
    </citation>
    <scope>NUCLEOTIDE SEQUENCE [LARGE SCALE GENOMIC DNA]</scope>
    <source>
        <strain evidence="3 4">WRAS1</strain>
    </source>
</reference>